<feature type="compositionally biased region" description="Polar residues" evidence="2">
    <location>
        <begin position="880"/>
        <end position="889"/>
    </location>
</feature>
<dbReference type="EMBL" id="KJ194582">
    <property type="protein sequence ID" value="AHN84040.1"/>
    <property type="molecule type" value="Genomic_DNA"/>
</dbReference>
<gene>
    <name evidence="3" type="primary">29</name>
    <name evidence="3" type="ORF">PBI_HAWKEYE_29</name>
</gene>
<dbReference type="Proteomes" id="UP000019737">
    <property type="component" value="Segment"/>
</dbReference>
<feature type="region of interest" description="Disordered" evidence="2">
    <location>
        <begin position="856"/>
        <end position="904"/>
    </location>
</feature>
<keyword evidence="4" id="KW-1185">Reference proteome</keyword>
<dbReference type="KEGG" id="vg:19527209"/>
<evidence type="ECO:0000256" key="1">
    <source>
        <dbReference type="SAM" id="Coils"/>
    </source>
</evidence>
<feature type="coiled-coil region" evidence="1">
    <location>
        <begin position="74"/>
        <end position="136"/>
    </location>
</feature>
<evidence type="ECO:0000256" key="2">
    <source>
        <dbReference type="SAM" id="MobiDB-lite"/>
    </source>
</evidence>
<dbReference type="GeneID" id="19527209"/>
<name>X2KT09_9CAUD</name>
<keyword evidence="1" id="KW-0175">Coiled coil</keyword>
<feature type="region of interest" description="Disordered" evidence="2">
    <location>
        <begin position="1169"/>
        <end position="1190"/>
    </location>
</feature>
<proteinExistence type="predicted"/>
<reference evidence="3 4" key="1">
    <citation type="submission" date="2014-01" db="EMBL/GenBank/DDBJ databases">
        <authorList>
            <person name="Schneider V.M."/>
            <person name="Bowman C.A."/>
            <person name="Russell D.A."/>
            <person name="Pope W.H."/>
            <person name="Jacobs-Sera D."/>
            <person name="Hendrix R.W."/>
            <person name="Hatfull G.F."/>
        </authorList>
    </citation>
    <scope>NUCLEOTIDE SEQUENCE [LARGE SCALE GENOMIC DNA]</scope>
</reference>
<sequence>MPDYNLGRAHGKIVIETDNRGIRRAEGAMDDIGESAQRVAEGFDEAEKSANKWERTTRRAYGTTQKEAESLDKLNKLTKEASKATDARKKAEAELRDILKDNKASEEDIERAINKANRAKGEALRIANARKAAERELAKIMAGVPEKKTTKIDLDTKDAHKEITRLRRAFDDIDTHGAKVLGNLGKIGGRTGGAAIKGGVGLTGLAALGGLGGLAGAGGVQGVFALAGAIADMSGALGVLPGIAGAAAVAVGTVELATNRFGEALKSLGTDDLAEKIKDMAPAAQYVAVELNTLLPVFKNFQKNAEQAFFEPLQGVATRLTQTFMPTVQGAVNQVANIIGSTGAGLADWLMKPEQQRDIQAFLQNVVEGLSNASQAAQPLLQAFTDIMKVSSDFLPQIGNDLAGFAREIADFIRTMRENGELESWIRDGIASFKEFLGGIKNFGLGLVYIGRVANQFGSGFISIFKRVSDEFLAWVQSVEGQNSLTQFFMAMSQATQALLPLLSKLGDLLVGTVFTGLAKLGTALAPGISFLLETLNVAFHDLFQSLIDSAPSINGFLTAFGIILGDIIQYIGPTLPNFLKSLADLLYTLGRAIGPAGAGIVTGLTNIINAFNTGFNGIIETVKTLGDKLRMGFETGDYGPFIQSLIDLFKPVGDAIMNFIINAIRNNKEALVAVGTEVFNALKDAILGDIEANAKGWGEKIVRDLVSGIVGSIPIIGPAAKKLMEALGEWFPSSPAKKGPFSGSGWTKYRGEALMEGFADGMLAGGDTASKAANNALGMASGGMDSGIKQFVDDMTEFTGFGRRMLDFIKGIGDIVFETIKLATTDFKTGKSTIPARWVRTVSDEELARQKADKEYRKGLSEGTGPAGNLPDDLKRLLDTTNPTSSSAPGVPGAVKAPGALGPNPSKQSIADYIINKALSEGYSRDQANQILIQAVGESGLDPKVSGGVQGVDEVIGIFQEMTDFSGGLSREERMDAQKNIDAYFKQMAAHGGPKAFTDPAKFLGIDVSIGGPWHPDNQAKGHLTQAQKAAQQYIDAYGGPTPAIADLPKEFAQAVTGVQMKDLGNGFFKDAKTGDVLRQVGNEFYNVQDIAVGPDGKPLLGTNGKPLAMPGRGAKPAAGVPGATRGTRTPYGLPHGTDTGGYGTGSSKVFPAWVMQLADAFGVKPSTYSGHQETNRGEAGYAPNPQNLNRGIDWSGPVENMQRLADYLSTIAPELEQVIFRNPKTGKVTSIAGGKPVSGYYPEGTLAEHENHVHTRQSMSLSLPNGQVVDVPTTTTPGIGSAAFPGSDPEILQQLQQINSNTASSALTDDKMLGEFLSQNPLLSDLITTAKDPNATDEQVANSLSGIQSAIDAQNAMDTPASRYLAEQLTSTQNQIAQDRGFGQAQNPVDAAAGIANGAVGLVGDVFKIIDGTLKSIESASNISSTLVRGIENTEDIMSIIDNVQSFIELAATIAQTVTDGLNFASSIASAAGSAGGPFAGGATGGLQAAAAISGIITSVISSVNAAIDLGQEAYRIGSKYFGKFLSYLVGAGEGSLLGDIKFLLDKNDWTLKAWSEDNPEDKRSREVPAWLRDQGSVQEQGGKIRDLNMYIGPGTDPNEAMNEGMWRVMTDQGGVFTSEF</sequence>
<evidence type="ECO:0000313" key="3">
    <source>
        <dbReference type="EMBL" id="AHN84040.1"/>
    </source>
</evidence>
<evidence type="ECO:0000313" key="4">
    <source>
        <dbReference type="Proteomes" id="UP000019737"/>
    </source>
</evidence>
<protein>
    <submittedName>
        <fullName evidence="3">Tapemeasure</fullName>
    </submittedName>
</protein>
<feature type="region of interest" description="Disordered" evidence="2">
    <location>
        <begin position="1107"/>
        <end position="1137"/>
    </location>
</feature>
<dbReference type="RefSeq" id="YP_009035924.1">
    <property type="nucleotide sequence ID" value="NC_024209.1"/>
</dbReference>
<organism evidence="3 4">
    <name type="scientific">Mycobacterium phage Hawkeye</name>
    <dbReference type="NCBI Taxonomy" id="1458711"/>
    <lineage>
        <taxon>Viruses</taxon>
        <taxon>Duplodnaviria</taxon>
        <taxon>Heunggongvirae</taxon>
        <taxon>Uroviricota</taxon>
        <taxon>Caudoviricetes</taxon>
        <taxon>Dclasvirinae</taxon>
        <taxon>Hawkeyevirus</taxon>
        <taxon>Hawkeyevirus hawkeye</taxon>
    </lineage>
</organism>
<accession>X2KT09</accession>